<comment type="caution">
    <text evidence="4">The sequence shown here is derived from an EMBL/GenBank/DDBJ whole genome shotgun (WGS) entry which is preliminary data.</text>
</comment>
<evidence type="ECO:0000313" key="4">
    <source>
        <dbReference type="EMBL" id="OLY79882.1"/>
    </source>
</evidence>
<accession>A0A1R0GSJ3</accession>
<feature type="domain" description="TMEM62 Ig-like" evidence="3">
    <location>
        <begin position="347"/>
        <end position="459"/>
    </location>
</feature>
<keyword evidence="5" id="KW-1185">Reference proteome</keyword>
<feature type="domain" description="Calcineurin-like phosphoesterase" evidence="2">
    <location>
        <begin position="58"/>
        <end position="268"/>
    </location>
</feature>
<dbReference type="OrthoDB" id="45365at2759"/>
<feature type="transmembrane region" description="Helical" evidence="1">
    <location>
        <begin position="502"/>
        <end position="519"/>
    </location>
</feature>
<dbReference type="GO" id="GO:0016787">
    <property type="term" value="F:hydrolase activity"/>
    <property type="evidence" value="ECO:0007669"/>
    <property type="project" value="InterPro"/>
</dbReference>
<keyword evidence="1" id="KW-0472">Membrane</keyword>
<dbReference type="SUPFAM" id="SSF56300">
    <property type="entry name" value="Metallo-dependent phosphatases"/>
    <property type="match status" value="1"/>
</dbReference>
<dbReference type="STRING" id="133383.A0A1R0GSJ3"/>
<proteinExistence type="predicted"/>
<dbReference type="Pfam" id="PF00149">
    <property type="entry name" value="Metallophos"/>
    <property type="match status" value="1"/>
</dbReference>
<dbReference type="Proteomes" id="UP000187455">
    <property type="component" value="Unassembled WGS sequence"/>
</dbReference>
<sequence>MNDPSYFEKVKFDFPSSIPNPINSLFNDPLPRKNSIQASNNNDLSESKMDDRPGQIFTFVQISDLHISKFAKSGGVMHLLLFLKQALPIISPRHLFITGDLTDAKDVAGLSSAQQLEEWESYNSILNDFNLRERNNGSFAFDQRGNHDCFNVESWDSYQNFYSKFSLSKTTGYVLKSQFNNKNYCFVATDGCPKRGFGRPMNFFGYLNSNDVKNTADAIDTHCRSSEHVFMLNHYPTAVMRYGNLKRNVDGHDLTLNKVSAFLCGHLHLLAGGIGDDLKAQRKDFLELELGDMKLNALYRIFAIDNGIVSFVDVTLPIQKLPLANPEPSDPLSVIHSDIFKNGGIISQPPIILVTNPKETKYFIKSREDFDLIVKSKSIRMLIYSFEKIESVSAYIDSMLIGHPQTKLEFVKVSQRSAKFANSNYEPLYTIDWDPSLYMDSKTHNLTIVAVSSSGENQKLTSYKTIMFNLDVKKAPLPLNNFNSGGFVMGIDFYKTFKNMSFILYILGVFVFLLVPKLISEQFLYKIRSEMQPIAENTDFCWKHLLETNWKTTKITILAFWIVGCDF</sequence>
<dbReference type="Gene3D" id="3.60.21.10">
    <property type="match status" value="1"/>
</dbReference>
<evidence type="ECO:0000256" key="1">
    <source>
        <dbReference type="SAM" id="Phobius"/>
    </source>
</evidence>
<gene>
    <name evidence="4" type="ORF">AYI68_g6036</name>
</gene>
<keyword evidence="1 4" id="KW-0812">Transmembrane</keyword>
<name>A0A1R0GSJ3_9FUNG</name>
<reference evidence="4 5" key="1">
    <citation type="journal article" date="2016" name="Mol. Biol. Evol.">
        <title>Genome-Wide Survey of Gut Fungi (Harpellales) Reveals the First Horizontally Transferred Ubiquitin Gene from a Mosquito Host.</title>
        <authorList>
            <person name="Wang Y."/>
            <person name="White M.M."/>
            <person name="Kvist S."/>
            <person name="Moncalvo J.M."/>
        </authorList>
    </citation>
    <scope>NUCLEOTIDE SEQUENCE [LARGE SCALE GENOMIC DNA]</scope>
    <source>
        <strain evidence="4 5">ALG-7-W6</strain>
    </source>
</reference>
<dbReference type="Pfam" id="PF24384">
    <property type="entry name" value="Ig_TMM62"/>
    <property type="match status" value="1"/>
</dbReference>
<dbReference type="InterPro" id="IPR004843">
    <property type="entry name" value="Calcineurin-like_PHP"/>
</dbReference>
<protein>
    <submittedName>
        <fullName evidence="4">Transmembrane protein 62</fullName>
    </submittedName>
</protein>
<dbReference type="InterPro" id="IPR056229">
    <property type="entry name" value="Ig_TMM62"/>
</dbReference>
<organism evidence="4 5">
    <name type="scientific">Smittium mucronatum</name>
    <dbReference type="NCBI Taxonomy" id="133383"/>
    <lineage>
        <taxon>Eukaryota</taxon>
        <taxon>Fungi</taxon>
        <taxon>Fungi incertae sedis</taxon>
        <taxon>Zoopagomycota</taxon>
        <taxon>Kickxellomycotina</taxon>
        <taxon>Harpellomycetes</taxon>
        <taxon>Harpellales</taxon>
        <taxon>Legeriomycetaceae</taxon>
        <taxon>Smittium</taxon>
    </lineage>
</organism>
<keyword evidence="1" id="KW-1133">Transmembrane helix</keyword>
<dbReference type="PANTHER" id="PTHR14795">
    <property type="entry name" value="HELICASE RELATED"/>
    <property type="match status" value="1"/>
</dbReference>
<dbReference type="PANTHER" id="PTHR14795:SF0">
    <property type="entry name" value="TRANSMEMBRANE PROTEIN 62"/>
    <property type="match status" value="1"/>
</dbReference>
<dbReference type="InterPro" id="IPR029052">
    <property type="entry name" value="Metallo-depent_PP-like"/>
</dbReference>
<dbReference type="EMBL" id="LSSL01004015">
    <property type="protein sequence ID" value="OLY79882.1"/>
    <property type="molecule type" value="Genomic_DNA"/>
</dbReference>
<evidence type="ECO:0000259" key="2">
    <source>
        <dbReference type="Pfam" id="PF00149"/>
    </source>
</evidence>
<evidence type="ECO:0000259" key="3">
    <source>
        <dbReference type="Pfam" id="PF24384"/>
    </source>
</evidence>
<dbReference type="AlphaFoldDB" id="A0A1R0GSJ3"/>
<evidence type="ECO:0000313" key="5">
    <source>
        <dbReference type="Proteomes" id="UP000187455"/>
    </source>
</evidence>